<dbReference type="InterPro" id="IPR020573">
    <property type="entry name" value="UDP_GlcNAc_AcTrfase_non-rep"/>
</dbReference>
<name>A0A0A2MMH9_9FLAO</name>
<dbReference type="Pfam" id="PF14602">
    <property type="entry name" value="Hexapep_2"/>
    <property type="match status" value="1"/>
</dbReference>
<evidence type="ECO:0000256" key="3">
    <source>
        <dbReference type="ARBA" id="ARBA00022679"/>
    </source>
</evidence>
<keyword evidence="5 7" id="KW-0443">Lipid metabolism</keyword>
<dbReference type="UniPathway" id="UPA00973"/>
<dbReference type="EC" id="2.3.1.191" evidence="7"/>
<dbReference type="PROSITE" id="PS00101">
    <property type="entry name" value="HEXAPEP_TRANSFERASES"/>
    <property type="match status" value="2"/>
</dbReference>
<dbReference type="OrthoDB" id="9784739at2"/>
<keyword evidence="11" id="KW-1185">Reference proteome</keyword>
<comment type="subunit">
    <text evidence="7">Homotrimer.</text>
</comment>
<dbReference type="InterPro" id="IPR011004">
    <property type="entry name" value="Trimer_LpxA-like_sf"/>
</dbReference>
<dbReference type="Pfam" id="PF04613">
    <property type="entry name" value="LpxD"/>
    <property type="match status" value="1"/>
</dbReference>
<dbReference type="GO" id="GO:0103118">
    <property type="term" value="F:UDP-3-O-[(3R)-3-hydroxyacyl]-glucosamine N-acyltransferase activity"/>
    <property type="evidence" value="ECO:0007669"/>
    <property type="project" value="UniProtKB-EC"/>
</dbReference>
<evidence type="ECO:0000256" key="4">
    <source>
        <dbReference type="ARBA" id="ARBA00022737"/>
    </source>
</evidence>
<dbReference type="STRING" id="1121898.GCA_000422725_00437"/>
<dbReference type="GO" id="GO:0016410">
    <property type="term" value="F:N-acyltransferase activity"/>
    <property type="evidence" value="ECO:0007669"/>
    <property type="project" value="InterPro"/>
</dbReference>
<dbReference type="NCBIfam" id="TIGR01853">
    <property type="entry name" value="lipid_A_lpxD"/>
    <property type="match status" value="1"/>
</dbReference>
<evidence type="ECO:0000256" key="1">
    <source>
        <dbReference type="ARBA" id="ARBA00022516"/>
    </source>
</evidence>
<dbReference type="HAMAP" id="MF_00523">
    <property type="entry name" value="LpxD"/>
    <property type="match status" value="1"/>
</dbReference>
<keyword evidence="4 7" id="KW-0677">Repeat</keyword>
<feature type="active site" description="Proton acceptor" evidence="7">
    <location>
        <position position="243"/>
    </location>
</feature>
<dbReference type="InterPro" id="IPR056729">
    <property type="entry name" value="GMPPB_C"/>
</dbReference>
<keyword evidence="3 7" id="KW-0808">Transferase</keyword>
<dbReference type="EMBL" id="JRLY01000004">
    <property type="protein sequence ID" value="KGO93529.1"/>
    <property type="molecule type" value="Genomic_DNA"/>
</dbReference>
<gene>
    <name evidence="7" type="primary">lpxD</name>
    <name evidence="10" type="ORF">Q766_06035</name>
</gene>
<dbReference type="CDD" id="cd03352">
    <property type="entry name" value="LbH_LpxD"/>
    <property type="match status" value="1"/>
</dbReference>
<dbReference type="PANTHER" id="PTHR43378">
    <property type="entry name" value="UDP-3-O-ACYLGLUCOSAMINE N-ACYLTRANSFERASE"/>
    <property type="match status" value="1"/>
</dbReference>
<keyword evidence="1 7" id="KW-0444">Lipid biosynthesis</keyword>
<comment type="similarity">
    <text evidence="7">Belongs to the transferase hexapeptide repeat family. LpxD subfamily.</text>
</comment>
<comment type="function">
    <text evidence="7">Catalyzes the N-acylation of UDP-3-O-acylglucosamine using 3-hydroxyacyl-ACP as the acyl donor. Is involved in the biosynthesis of lipid A, a phosphorylated glycolipid that anchors the lipopolysaccharide to the outer membrane of the cell.</text>
</comment>
<comment type="catalytic activity">
    <reaction evidence="7">
        <text>a UDP-3-O-[(3R)-3-hydroxyacyl]-alpha-D-glucosamine + a (3R)-hydroxyacyl-[ACP] = a UDP-2-N,3-O-bis[(3R)-3-hydroxyacyl]-alpha-D-glucosamine + holo-[ACP] + H(+)</text>
        <dbReference type="Rhea" id="RHEA:53836"/>
        <dbReference type="Rhea" id="RHEA-COMP:9685"/>
        <dbReference type="Rhea" id="RHEA-COMP:9945"/>
        <dbReference type="ChEBI" id="CHEBI:15378"/>
        <dbReference type="ChEBI" id="CHEBI:64479"/>
        <dbReference type="ChEBI" id="CHEBI:78827"/>
        <dbReference type="ChEBI" id="CHEBI:137740"/>
        <dbReference type="ChEBI" id="CHEBI:137748"/>
        <dbReference type="EC" id="2.3.1.191"/>
    </reaction>
</comment>
<dbReference type="eggNOG" id="COG1044">
    <property type="taxonomic scope" value="Bacteria"/>
</dbReference>
<evidence type="ECO:0000256" key="7">
    <source>
        <dbReference type="HAMAP-Rule" id="MF_00523"/>
    </source>
</evidence>
<dbReference type="RefSeq" id="WP_026991892.1">
    <property type="nucleotide sequence ID" value="NZ_JRLY01000004.1"/>
</dbReference>
<feature type="domain" description="UDP-3-O-[3-hydroxymyristoyl] glucosamine N-acyltransferase non-repeat region" evidence="8">
    <location>
        <begin position="23"/>
        <end position="91"/>
    </location>
</feature>
<keyword evidence="2 7" id="KW-0441">Lipid A biosynthesis</keyword>
<evidence type="ECO:0000256" key="5">
    <source>
        <dbReference type="ARBA" id="ARBA00023098"/>
    </source>
</evidence>
<keyword evidence="6 7" id="KW-0012">Acyltransferase</keyword>
<sequence length="330" mass="34333">MKSYSAQEISTLIKGNMVGDTSHTVSSPEQIELAGSNQITFIGNKKYEKLWAGSKASVAVVNNDISIEPGENRAFIKVNNADLAMSQILELFAPLHPQFDTDIHPAATVHPTAIIGTGTRIGAGCYIGPNVELGENVTIYPNVTILDNSTIGKNSTVWSGAVIRENCHIGNHCILHPNASIGADGFGFRPCPERGLAKIPQIGNVIIGNWVEIGANSCVDRGKFSSTIIGDGCKIDNLVQIGHNSVMGKFCIMAGNSGLAGSVTLGNGVIIGGSASIKDHATLGDGVTVGAGSGVVGDIPAGKTYLGYPAAEARTTLKQWAVVKRLAANS</sequence>
<dbReference type="Gene3D" id="3.40.1390.10">
    <property type="entry name" value="MurE/MurF, N-terminal domain"/>
    <property type="match status" value="1"/>
</dbReference>
<dbReference type="InterPro" id="IPR007691">
    <property type="entry name" value="LpxD"/>
</dbReference>
<protein>
    <recommendedName>
        <fullName evidence="7">UDP-3-O-acylglucosamine N-acyltransferase</fullName>
        <ecNumber evidence="7">2.3.1.191</ecNumber>
    </recommendedName>
</protein>
<reference evidence="10 11" key="1">
    <citation type="submission" date="2013-09" db="EMBL/GenBank/DDBJ databases">
        <authorList>
            <person name="Zeng Z."/>
            <person name="Chen C."/>
        </authorList>
    </citation>
    <scope>NUCLEOTIDE SEQUENCE [LARGE SCALE GENOMIC DNA]</scope>
    <source>
        <strain evidence="10 11">WB 4.1-42</strain>
    </source>
</reference>
<accession>A0A0A2MMH9</accession>
<comment type="caution">
    <text evidence="10">The sequence shown here is derived from an EMBL/GenBank/DDBJ whole genome shotgun (WGS) entry which is preliminary data.</text>
</comment>
<evidence type="ECO:0000259" key="8">
    <source>
        <dbReference type="Pfam" id="PF04613"/>
    </source>
</evidence>
<evidence type="ECO:0000313" key="10">
    <source>
        <dbReference type="EMBL" id="KGO93529.1"/>
    </source>
</evidence>
<dbReference type="Gene3D" id="2.160.10.10">
    <property type="entry name" value="Hexapeptide repeat proteins"/>
    <property type="match status" value="1"/>
</dbReference>
<dbReference type="InterPro" id="IPR001451">
    <property type="entry name" value="Hexapep"/>
</dbReference>
<evidence type="ECO:0000256" key="6">
    <source>
        <dbReference type="ARBA" id="ARBA00023315"/>
    </source>
</evidence>
<dbReference type="GO" id="GO:0016020">
    <property type="term" value="C:membrane"/>
    <property type="evidence" value="ECO:0007669"/>
    <property type="project" value="GOC"/>
</dbReference>
<dbReference type="GO" id="GO:0009245">
    <property type="term" value="P:lipid A biosynthetic process"/>
    <property type="evidence" value="ECO:0007669"/>
    <property type="project" value="UniProtKB-UniRule"/>
</dbReference>
<evidence type="ECO:0000256" key="2">
    <source>
        <dbReference type="ARBA" id="ARBA00022556"/>
    </source>
</evidence>
<proteinExistence type="inferred from homology"/>
<dbReference type="SUPFAM" id="SSF51161">
    <property type="entry name" value="Trimeric LpxA-like enzymes"/>
    <property type="match status" value="1"/>
</dbReference>
<organism evidence="10 11">
    <name type="scientific">Flavobacterium subsaxonicum WB 4.1-42 = DSM 21790</name>
    <dbReference type="NCBI Taxonomy" id="1121898"/>
    <lineage>
        <taxon>Bacteria</taxon>
        <taxon>Pseudomonadati</taxon>
        <taxon>Bacteroidota</taxon>
        <taxon>Flavobacteriia</taxon>
        <taxon>Flavobacteriales</taxon>
        <taxon>Flavobacteriaceae</taxon>
        <taxon>Flavobacterium</taxon>
    </lineage>
</organism>
<evidence type="ECO:0000313" key="11">
    <source>
        <dbReference type="Proteomes" id="UP000030111"/>
    </source>
</evidence>
<comment type="pathway">
    <text evidence="7">Bacterial outer membrane biogenesis; LPS lipid A biosynthesis.</text>
</comment>
<dbReference type="NCBIfam" id="NF002060">
    <property type="entry name" value="PRK00892.1"/>
    <property type="match status" value="1"/>
</dbReference>
<dbReference type="Proteomes" id="UP000030111">
    <property type="component" value="Unassembled WGS sequence"/>
</dbReference>
<dbReference type="AlphaFoldDB" id="A0A0A2MMH9"/>
<evidence type="ECO:0000259" key="9">
    <source>
        <dbReference type="Pfam" id="PF25087"/>
    </source>
</evidence>
<dbReference type="InterPro" id="IPR018357">
    <property type="entry name" value="Hexapep_transf_CS"/>
</dbReference>
<feature type="domain" description="Mannose-1-phosphate guanyltransferase C-terminal" evidence="9">
    <location>
        <begin position="105"/>
        <end position="183"/>
    </location>
</feature>
<dbReference type="Pfam" id="PF25087">
    <property type="entry name" value="GMPPB_C"/>
    <property type="match status" value="1"/>
</dbReference>
<dbReference type="PANTHER" id="PTHR43378:SF2">
    <property type="entry name" value="UDP-3-O-ACYLGLUCOSAMINE N-ACYLTRANSFERASE 1, MITOCHONDRIAL-RELATED"/>
    <property type="match status" value="1"/>
</dbReference>